<keyword evidence="9" id="KW-1185">Reference proteome</keyword>
<protein>
    <recommendedName>
        <fullName evidence="1">non-specific serine/threonine protein kinase</fullName>
        <ecNumber evidence="1">2.7.11.1</ecNumber>
    </recommendedName>
</protein>
<keyword evidence="2" id="KW-0723">Serine/threonine-protein kinase</keyword>
<dbReference type="Pfam" id="PF00069">
    <property type="entry name" value="Pkinase"/>
    <property type="match status" value="1"/>
</dbReference>
<keyword evidence="3" id="KW-0808">Transferase</keyword>
<evidence type="ECO:0000256" key="1">
    <source>
        <dbReference type="ARBA" id="ARBA00012513"/>
    </source>
</evidence>
<evidence type="ECO:0000256" key="4">
    <source>
        <dbReference type="ARBA" id="ARBA00022741"/>
    </source>
</evidence>
<evidence type="ECO:0000256" key="3">
    <source>
        <dbReference type="ARBA" id="ARBA00022679"/>
    </source>
</evidence>
<dbReference type="EMBL" id="JAULSV010000001">
    <property type="protein sequence ID" value="KAK0654862.1"/>
    <property type="molecule type" value="Genomic_DNA"/>
</dbReference>
<reference evidence="8" key="1">
    <citation type="submission" date="2023-06" db="EMBL/GenBank/DDBJ databases">
        <title>Genome-scale phylogeny and comparative genomics of the fungal order Sordariales.</title>
        <authorList>
            <consortium name="Lawrence Berkeley National Laboratory"/>
            <person name="Hensen N."/>
            <person name="Bonometti L."/>
            <person name="Westerberg I."/>
            <person name="Brannstrom I.O."/>
            <person name="Guillou S."/>
            <person name="Cros-Aarteil S."/>
            <person name="Calhoun S."/>
            <person name="Haridas S."/>
            <person name="Kuo A."/>
            <person name="Mondo S."/>
            <person name="Pangilinan J."/>
            <person name="Riley R."/>
            <person name="Labutti K."/>
            <person name="Andreopoulos B."/>
            <person name="Lipzen A."/>
            <person name="Chen C."/>
            <person name="Yanf M."/>
            <person name="Daum C."/>
            <person name="Ng V."/>
            <person name="Clum A."/>
            <person name="Steindorff A."/>
            <person name="Ohm R."/>
            <person name="Martin F."/>
            <person name="Silar P."/>
            <person name="Natvig D."/>
            <person name="Lalanne C."/>
            <person name="Gautier V."/>
            <person name="Ament-Velasquez S.L."/>
            <person name="Kruys A."/>
            <person name="Hutchinson M.I."/>
            <person name="Powell A.J."/>
            <person name="Barry K."/>
            <person name="Miller A.N."/>
            <person name="Grigoriev I.V."/>
            <person name="Debuchy R."/>
            <person name="Gladieux P."/>
            <person name="Thoren M.H."/>
            <person name="Johannesson H."/>
        </authorList>
    </citation>
    <scope>NUCLEOTIDE SEQUENCE</scope>
    <source>
        <strain evidence="8">SMH2532-1</strain>
    </source>
</reference>
<dbReference type="PROSITE" id="PS50011">
    <property type="entry name" value="PROTEIN_KINASE_DOM"/>
    <property type="match status" value="1"/>
</dbReference>
<comment type="caution">
    <text evidence="8">The sequence shown here is derived from an EMBL/GenBank/DDBJ whole genome shotgun (WGS) entry which is preliminary data.</text>
</comment>
<evidence type="ECO:0000256" key="5">
    <source>
        <dbReference type="ARBA" id="ARBA00022777"/>
    </source>
</evidence>
<evidence type="ECO:0000313" key="9">
    <source>
        <dbReference type="Proteomes" id="UP001174936"/>
    </source>
</evidence>
<dbReference type="EC" id="2.7.11.1" evidence="1"/>
<feature type="domain" description="Protein kinase" evidence="7">
    <location>
        <begin position="34"/>
        <end position="284"/>
    </location>
</feature>
<sequence>MAGRIECFQDLHYLAESFSLPSQESDQEFLYTSFTHIDADDHAYFGCIDKPKLQIPLEEYSRALQLISDEEIYPLFHDSESDTKQPLSAAPDDLNLAIAGAAGLKGIYIKRPPIGNYDWYKEEDCLEIIPATLLEEATALQQISQHPQHPNIVKSYGCRTRRGRITGLMMSKYEENLRELLKKGKAVNKERILKGLESSVRHLHSLGLAHNDINPSNVMMVDEASGEPVLVDFGSCHKIGDKLTASGGTPGWTEDGDDYTHSKVSNDTSALDKIRAWLENPTFE</sequence>
<dbReference type="InterPro" id="IPR011009">
    <property type="entry name" value="Kinase-like_dom_sf"/>
</dbReference>
<name>A0AA40CY55_9PEZI</name>
<accession>A0AA40CY55</accession>
<keyword evidence="4" id="KW-0547">Nucleotide-binding</keyword>
<dbReference type="GO" id="GO:0044773">
    <property type="term" value="P:mitotic DNA damage checkpoint signaling"/>
    <property type="evidence" value="ECO:0007669"/>
    <property type="project" value="TreeGrafter"/>
</dbReference>
<evidence type="ECO:0000256" key="2">
    <source>
        <dbReference type="ARBA" id="ARBA00022527"/>
    </source>
</evidence>
<evidence type="ECO:0000256" key="6">
    <source>
        <dbReference type="ARBA" id="ARBA00022840"/>
    </source>
</evidence>
<keyword evidence="6" id="KW-0067">ATP-binding</keyword>
<dbReference type="GO" id="GO:0005524">
    <property type="term" value="F:ATP binding"/>
    <property type="evidence" value="ECO:0007669"/>
    <property type="project" value="UniProtKB-KW"/>
</dbReference>
<gene>
    <name evidence="8" type="ORF">B0T16DRAFT_395784</name>
</gene>
<dbReference type="GO" id="GO:0004674">
    <property type="term" value="F:protein serine/threonine kinase activity"/>
    <property type="evidence" value="ECO:0007669"/>
    <property type="project" value="UniProtKB-KW"/>
</dbReference>
<dbReference type="Gene3D" id="1.10.510.10">
    <property type="entry name" value="Transferase(Phosphotransferase) domain 1"/>
    <property type="match status" value="1"/>
</dbReference>
<dbReference type="GO" id="GO:0005634">
    <property type="term" value="C:nucleus"/>
    <property type="evidence" value="ECO:0007669"/>
    <property type="project" value="TreeGrafter"/>
</dbReference>
<proteinExistence type="predicted"/>
<evidence type="ECO:0000259" key="7">
    <source>
        <dbReference type="PROSITE" id="PS50011"/>
    </source>
</evidence>
<dbReference type="AlphaFoldDB" id="A0AA40CY55"/>
<evidence type="ECO:0000313" key="8">
    <source>
        <dbReference type="EMBL" id="KAK0654862.1"/>
    </source>
</evidence>
<dbReference type="PANTHER" id="PTHR44167">
    <property type="entry name" value="OVARIAN-SPECIFIC SERINE/THREONINE-PROTEIN KINASE LOK-RELATED"/>
    <property type="match status" value="1"/>
</dbReference>
<dbReference type="Proteomes" id="UP001174936">
    <property type="component" value="Unassembled WGS sequence"/>
</dbReference>
<keyword evidence="5 8" id="KW-0418">Kinase</keyword>
<organism evidence="8 9">
    <name type="scientific">Cercophora newfieldiana</name>
    <dbReference type="NCBI Taxonomy" id="92897"/>
    <lineage>
        <taxon>Eukaryota</taxon>
        <taxon>Fungi</taxon>
        <taxon>Dikarya</taxon>
        <taxon>Ascomycota</taxon>
        <taxon>Pezizomycotina</taxon>
        <taxon>Sordariomycetes</taxon>
        <taxon>Sordariomycetidae</taxon>
        <taxon>Sordariales</taxon>
        <taxon>Lasiosphaeriaceae</taxon>
        <taxon>Cercophora</taxon>
    </lineage>
</organism>
<dbReference type="PANTHER" id="PTHR44167:SF23">
    <property type="entry name" value="CDC7 KINASE, ISOFORM A-RELATED"/>
    <property type="match status" value="1"/>
</dbReference>
<dbReference type="InterPro" id="IPR000719">
    <property type="entry name" value="Prot_kinase_dom"/>
</dbReference>
<dbReference type="SUPFAM" id="SSF56112">
    <property type="entry name" value="Protein kinase-like (PK-like)"/>
    <property type="match status" value="1"/>
</dbReference>